<keyword evidence="2" id="KW-1133">Transmembrane helix</keyword>
<feature type="region of interest" description="Disordered" evidence="1">
    <location>
        <begin position="143"/>
        <end position="173"/>
    </location>
</feature>
<dbReference type="AlphaFoldDB" id="A0A1B7MUK5"/>
<feature type="compositionally biased region" description="Acidic residues" evidence="1">
    <location>
        <begin position="152"/>
        <end position="166"/>
    </location>
</feature>
<protein>
    <submittedName>
        <fullName evidence="3">Uncharacterized protein</fullName>
    </submittedName>
</protein>
<dbReference type="InParanoid" id="A0A1B7MUK5"/>
<dbReference type="OrthoDB" id="10659292at2759"/>
<keyword evidence="4" id="KW-1185">Reference proteome</keyword>
<gene>
    <name evidence="3" type="ORF">K503DRAFT_784486</name>
</gene>
<dbReference type="EMBL" id="KV448430">
    <property type="protein sequence ID" value="OAX36265.1"/>
    <property type="molecule type" value="Genomic_DNA"/>
</dbReference>
<keyword evidence="2" id="KW-0472">Membrane</keyword>
<evidence type="ECO:0000313" key="4">
    <source>
        <dbReference type="Proteomes" id="UP000092154"/>
    </source>
</evidence>
<keyword evidence="2" id="KW-0812">Transmembrane</keyword>
<accession>A0A1B7MUK5</accession>
<feature type="region of interest" description="Disordered" evidence="1">
    <location>
        <begin position="1"/>
        <end position="33"/>
    </location>
</feature>
<evidence type="ECO:0000256" key="1">
    <source>
        <dbReference type="SAM" id="MobiDB-lite"/>
    </source>
</evidence>
<reference evidence="3 4" key="1">
    <citation type="submission" date="2016-06" db="EMBL/GenBank/DDBJ databases">
        <title>Comparative genomics of the ectomycorrhizal sister species Rhizopogon vinicolor and Rhizopogon vesiculosus (Basidiomycota: Boletales) reveals a divergence of the mating type B locus.</title>
        <authorList>
            <consortium name="DOE Joint Genome Institute"/>
            <person name="Mujic A.B."/>
            <person name="Kuo A."/>
            <person name="Tritt A."/>
            <person name="Lipzen A."/>
            <person name="Chen C."/>
            <person name="Johnson J."/>
            <person name="Sharma A."/>
            <person name="Barry K."/>
            <person name="Grigoriev I.V."/>
            <person name="Spatafora J.W."/>
        </authorList>
    </citation>
    <scope>NUCLEOTIDE SEQUENCE [LARGE SCALE GENOMIC DNA]</scope>
    <source>
        <strain evidence="3 4">AM-OR11-026</strain>
    </source>
</reference>
<name>A0A1B7MUK5_9AGAM</name>
<dbReference type="Proteomes" id="UP000092154">
    <property type="component" value="Unassembled WGS sequence"/>
</dbReference>
<feature type="transmembrane region" description="Helical" evidence="2">
    <location>
        <begin position="86"/>
        <end position="103"/>
    </location>
</feature>
<organism evidence="3 4">
    <name type="scientific">Rhizopogon vinicolor AM-OR11-026</name>
    <dbReference type="NCBI Taxonomy" id="1314800"/>
    <lineage>
        <taxon>Eukaryota</taxon>
        <taxon>Fungi</taxon>
        <taxon>Dikarya</taxon>
        <taxon>Basidiomycota</taxon>
        <taxon>Agaricomycotina</taxon>
        <taxon>Agaricomycetes</taxon>
        <taxon>Agaricomycetidae</taxon>
        <taxon>Boletales</taxon>
        <taxon>Suillineae</taxon>
        <taxon>Rhizopogonaceae</taxon>
        <taxon>Rhizopogon</taxon>
    </lineage>
</organism>
<proteinExistence type="predicted"/>
<sequence>MYYHSHPPIRNPQIPIGLSQQEPGRPTRRLSALPTTKPTLSNLILVSIRLGGRGGAPETAGYTRTFAHPYDGSSSEMSTLIQASNFSIYIVTLTITLLAYFIIHPINRTKVSHRLDQDVLPDPLSSSELELLDNLERIVSNKGTAMVQPEAGDNENSADEDEEDKEPESTPQEGMDLCQKLEKLCLQYADIDGFDVNVVPTSREPLRICKGFPAYNISSFVVSAAAKFQQSHEVIIPFSKVAVVKVLVNMGAERAGG</sequence>
<evidence type="ECO:0000256" key="2">
    <source>
        <dbReference type="SAM" id="Phobius"/>
    </source>
</evidence>
<evidence type="ECO:0000313" key="3">
    <source>
        <dbReference type="EMBL" id="OAX36265.1"/>
    </source>
</evidence>